<keyword evidence="1" id="KW-0175">Coiled coil</keyword>
<dbReference type="GO" id="GO:0003824">
    <property type="term" value="F:catalytic activity"/>
    <property type="evidence" value="ECO:0007669"/>
    <property type="project" value="InterPro"/>
</dbReference>
<sequence>MTRTPSLNIHDFTVGWICGLLVEYTAALSILDEIYHTVTGILPAKNDHNIYTLGRIGNHNVVVVSLPTDSPGIVSASIVEANIRTTFPSIQFSLMVGIAGASPQPKNDVRLGDVVIGTKVVPYLFGKTTPHGFEYTGYVPRPPDILLRRVNHMMYRCMVNLDIALLIEEKTRHLPNPLRRMFLRPEMADRLYISDYVHEEECNCQISSSPSPSHLISRDPRPPGPQLVVHSGTIASGDQVMKDARTRDELAKRFNILCFDMESAGLTRGALTIRGIDNYADSHKNDKWHGYAAMAAAVFAAEFLKMVPVGDVPVPNGPPNMTNEMRVLIDEVRRIKDGAANERTAILAMNAKLGILEQRLGRLDQLEETIRNVESKVDLAMERLWSCEDIHNRVWASPGSEGGV</sequence>
<organism evidence="2 3">
    <name type="scientific">Aspergillus sclerotioniger CBS 115572</name>
    <dbReference type="NCBI Taxonomy" id="1450535"/>
    <lineage>
        <taxon>Eukaryota</taxon>
        <taxon>Fungi</taxon>
        <taxon>Dikarya</taxon>
        <taxon>Ascomycota</taxon>
        <taxon>Pezizomycotina</taxon>
        <taxon>Eurotiomycetes</taxon>
        <taxon>Eurotiomycetidae</taxon>
        <taxon>Eurotiales</taxon>
        <taxon>Aspergillaceae</taxon>
        <taxon>Aspergillus</taxon>
        <taxon>Aspergillus subgen. Circumdati</taxon>
    </lineage>
</organism>
<feature type="non-terminal residue" evidence="2">
    <location>
        <position position="404"/>
    </location>
</feature>
<dbReference type="PANTHER" id="PTHR46082:SF11">
    <property type="entry name" value="AAA+ ATPASE DOMAIN-CONTAINING PROTEIN-RELATED"/>
    <property type="match status" value="1"/>
</dbReference>
<feature type="coiled-coil region" evidence="1">
    <location>
        <begin position="356"/>
        <end position="383"/>
    </location>
</feature>
<protein>
    <submittedName>
        <fullName evidence="2">Purine and uridine phosphorylase</fullName>
    </submittedName>
</protein>
<comment type="caution">
    <text evidence="2">The sequence shown here is derived from an EMBL/GenBank/DDBJ whole genome shotgun (WGS) entry which is preliminary data.</text>
</comment>
<name>A0A317W8Y1_9EURO</name>
<proteinExistence type="predicted"/>
<gene>
    <name evidence="2" type="ORF">BO94DRAFT_443330</name>
</gene>
<accession>A0A317W8Y1</accession>
<dbReference type="AlphaFoldDB" id="A0A317W8Y1"/>
<dbReference type="GO" id="GO:0009116">
    <property type="term" value="P:nucleoside metabolic process"/>
    <property type="evidence" value="ECO:0007669"/>
    <property type="project" value="InterPro"/>
</dbReference>
<dbReference type="InterPro" id="IPR053137">
    <property type="entry name" value="NLR-like"/>
</dbReference>
<reference evidence="2 3" key="1">
    <citation type="submission" date="2016-12" db="EMBL/GenBank/DDBJ databases">
        <title>The genomes of Aspergillus section Nigri reveals drivers in fungal speciation.</title>
        <authorList>
            <consortium name="DOE Joint Genome Institute"/>
            <person name="Vesth T.C."/>
            <person name="Nybo J."/>
            <person name="Theobald S."/>
            <person name="Brandl J."/>
            <person name="Frisvad J.C."/>
            <person name="Nielsen K.F."/>
            <person name="Lyhne E.K."/>
            <person name="Kogle M.E."/>
            <person name="Kuo A."/>
            <person name="Riley R."/>
            <person name="Clum A."/>
            <person name="Nolan M."/>
            <person name="Lipzen A."/>
            <person name="Salamov A."/>
            <person name="Henrissat B."/>
            <person name="Wiebenga A."/>
            <person name="De Vries R.P."/>
            <person name="Grigoriev I.V."/>
            <person name="Mortensen U.H."/>
            <person name="Andersen M.R."/>
            <person name="Baker S.E."/>
        </authorList>
    </citation>
    <scope>NUCLEOTIDE SEQUENCE [LARGE SCALE GENOMIC DNA]</scope>
    <source>
        <strain evidence="2 3">CBS 115572</strain>
    </source>
</reference>
<dbReference type="Proteomes" id="UP000246702">
    <property type="component" value="Unassembled WGS sequence"/>
</dbReference>
<dbReference type="Gene3D" id="3.40.50.1580">
    <property type="entry name" value="Nucleoside phosphorylase domain"/>
    <property type="match status" value="1"/>
</dbReference>
<evidence type="ECO:0000256" key="1">
    <source>
        <dbReference type="SAM" id="Coils"/>
    </source>
</evidence>
<dbReference type="GeneID" id="37109658"/>
<dbReference type="PANTHER" id="PTHR46082">
    <property type="entry name" value="ATP/GTP-BINDING PROTEIN-RELATED"/>
    <property type="match status" value="1"/>
</dbReference>
<dbReference type="InterPro" id="IPR035994">
    <property type="entry name" value="Nucleoside_phosphorylase_sf"/>
</dbReference>
<dbReference type="SUPFAM" id="SSF53167">
    <property type="entry name" value="Purine and uridine phosphorylases"/>
    <property type="match status" value="1"/>
</dbReference>
<keyword evidence="3" id="KW-1185">Reference proteome</keyword>
<dbReference type="RefSeq" id="XP_025465825.1">
    <property type="nucleotide sequence ID" value="XM_025607515.1"/>
</dbReference>
<evidence type="ECO:0000313" key="3">
    <source>
        <dbReference type="Proteomes" id="UP000246702"/>
    </source>
</evidence>
<dbReference type="OrthoDB" id="1577640at2759"/>
<dbReference type="EMBL" id="MSFK01000020">
    <property type="protein sequence ID" value="PWY81757.1"/>
    <property type="molecule type" value="Genomic_DNA"/>
</dbReference>
<evidence type="ECO:0000313" key="2">
    <source>
        <dbReference type="EMBL" id="PWY81757.1"/>
    </source>
</evidence>